<protein>
    <recommendedName>
        <fullName evidence="4">Carbohydrate kinase PfkB domain-containing protein</fullName>
    </recommendedName>
</protein>
<keyword evidence="3" id="KW-0418">Kinase</keyword>
<dbReference type="AlphaFoldDB" id="A0A372G367"/>
<evidence type="ECO:0000256" key="3">
    <source>
        <dbReference type="ARBA" id="ARBA00022777"/>
    </source>
</evidence>
<dbReference type="Pfam" id="PF00294">
    <property type="entry name" value="PfkB"/>
    <property type="match status" value="1"/>
</dbReference>
<comment type="caution">
    <text evidence="5">The sequence shown here is derived from an EMBL/GenBank/DDBJ whole genome shotgun (WGS) entry which is preliminary data.</text>
</comment>
<dbReference type="InterPro" id="IPR011611">
    <property type="entry name" value="PfkB_dom"/>
</dbReference>
<evidence type="ECO:0000256" key="2">
    <source>
        <dbReference type="ARBA" id="ARBA00022679"/>
    </source>
</evidence>
<dbReference type="RefSeq" id="WP_117227185.1">
    <property type="nucleotide sequence ID" value="NZ_CP061725.1"/>
</dbReference>
<dbReference type="InterPro" id="IPR050306">
    <property type="entry name" value="PfkB_Carbo_kinase"/>
</dbReference>
<reference evidence="5 6" key="1">
    <citation type="submission" date="2018-08" db="EMBL/GenBank/DDBJ databases">
        <title>Verrucosispora craniellae sp. nov., isolated from a marine sponge in the South China Sea.</title>
        <authorList>
            <person name="Li L."/>
            <person name="Lin H.W."/>
        </authorList>
    </citation>
    <scope>NUCLEOTIDE SEQUENCE [LARGE SCALE GENOMIC DNA]</scope>
    <source>
        <strain evidence="5 6">LHW63014</strain>
    </source>
</reference>
<keyword evidence="6" id="KW-1185">Reference proteome</keyword>
<dbReference type="Proteomes" id="UP000262621">
    <property type="component" value="Unassembled WGS sequence"/>
</dbReference>
<evidence type="ECO:0000256" key="1">
    <source>
        <dbReference type="ARBA" id="ARBA00010688"/>
    </source>
</evidence>
<evidence type="ECO:0000259" key="4">
    <source>
        <dbReference type="Pfam" id="PF00294"/>
    </source>
</evidence>
<dbReference type="PANTHER" id="PTHR43085:SF57">
    <property type="entry name" value="CARBOHYDRATE KINASE PFKB DOMAIN-CONTAINING PROTEIN"/>
    <property type="match status" value="1"/>
</dbReference>
<dbReference type="PANTHER" id="PTHR43085">
    <property type="entry name" value="HEXOKINASE FAMILY MEMBER"/>
    <property type="match status" value="1"/>
</dbReference>
<gene>
    <name evidence="5" type="ORF">D0Q02_07200</name>
</gene>
<feature type="domain" description="Carbohydrate kinase PfkB" evidence="4">
    <location>
        <begin position="14"/>
        <end position="270"/>
    </location>
</feature>
<evidence type="ECO:0000313" key="5">
    <source>
        <dbReference type="EMBL" id="RFS47334.1"/>
    </source>
</evidence>
<keyword evidence="2" id="KW-0808">Transferase</keyword>
<sequence length="311" mass="32627">MTASTGAGVAPSGVVVVGDLLADIIEHEDGSRTRHPGGAGLNLAVGVRRLGTPAALVSPVSADRLGEWLRSAVTAEDVTLVPLACALPTGTATSRRVAGEPVYEFSEAIHNRRYAYPEADVAAMGSGAVMVVNSYPMDDPGQVQALVDVVRRTGRTFVVDPNVRPTLVRDIAAYRSGLRRLAAVADVVKLSLQDIADLHVEDPEQFVAELLRSGVRVVVLTRAADGMSVHAADGVVATAPVPDRPGPVVDTMGAGDATLARLVCGFAEDGVDLDATRWRDLAREAMDLAADICRISGGNLAALRPTERKER</sequence>
<evidence type="ECO:0000313" key="6">
    <source>
        <dbReference type="Proteomes" id="UP000262621"/>
    </source>
</evidence>
<organism evidence="5 6">
    <name type="scientific">Micromonospora craniellae</name>
    <dbReference type="NCBI Taxonomy" id="2294034"/>
    <lineage>
        <taxon>Bacteria</taxon>
        <taxon>Bacillati</taxon>
        <taxon>Actinomycetota</taxon>
        <taxon>Actinomycetes</taxon>
        <taxon>Micromonosporales</taxon>
        <taxon>Micromonosporaceae</taxon>
        <taxon>Micromonospora</taxon>
    </lineage>
</organism>
<comment type="similarity">
    <text evidence="1">Belongs to the carbohydrate kinase PfkB family.</text>
</comment>
<name>A0A372G367_9ACTN</name>
<dbReference type="OrthoDB" id="9795789at2"/>
<proteinExistence type="inferred from homology"/>
<dbReference type="GO" id="GO:0016301">
    <property type="term" value="F:kinase activity"/>
    <property type="evidence" value="ECO:0007669"/>
    <property type="project" value="UniProtKB-KW"/>
</dbReference>
<dbReference type="SUPFAM" id="SSF53613">
    <property type="entry name" value="Ribokinase-like"/>
    <property type="match status" value="1"/>
</dbReference>
<accession>A0A372G367</accession>
<dbReference type="InterPro" id="IPR029056">
    <property type="entry name" value="Ribokinase-like"/>
</dbReference>
<dbReference type="EMBL" id="QVFU01000004">
    <property type="protein sequence ID" value="RFS47334.1"/>
    <property type="molecule type" value="Genomic_DNA"/>
</dbReference>
<dbReference type="Gene3D" id="3.40.1190.20">
    <property type="match status" value="1"/>
</dbReference>